<organism evidence="3 4">
    <name type="scientific">Tritrichomonas foetus</name>
    <dbReference type="NCBI Taxonomy" id="1144522"/>
    <lineage>
        <taxon>Eukaryota</taxon>
        <taxon>Metamonada</taxon>
        <taxon>Parabasalia</taxon>
        <taxon>Tritrichomonadida</taxon>
        <taxon>Tritrichomonadidae</taxon>
        <taxon>Tritrichomonas</taxon>
    </lineage>
</organism>
<keyword evidence="1" id="KW-1133">Transmembrane helix</keyword>
<evidence type="ECO:0000313" key="3">
    <source>
        <dbReference type="EMBL" id="OHT10662.1"/>
    </source>
</evidence>
<evidence type="ECO:0000256" key="1">
    <source>
        <dbReference type="SAM" id="Phobius"/>
    </source>
</evidence>
<sequence>MSNLFEFFSLSGHTRDPYSYAPHIVVNYFKHFSLSLVSRINIQNDQNHFVIFLYDNEIGFKFNHFSIVSHLATFLSFFFFFFLTKSKIEMLSVTPPLETPNFNLILRETEFPICKFQFCRYSLRFQKDPSILTSSSYQITSEVSEASLKSFIAACQDRPYFLSVDNIFEFQLLCTEFETSILFASMENFFKENEDALLLPRLLFCIEHNTDFSSLIDKIASNIDNFIDNEKLLEIPEEILCQILSSKTRNSSNEHKIFEFCKNYAIRNKKETTSLLSFINFGALSINEIRELSESKFMPNTISTPHIMPFVLSLLQRIEDQNQTIQNFRTISDNLKGTIQQGIIDVQNSVRQVEDKNKAEIESILQINTSYDKINSLFDGMKREFNDTQTRFGQTSSVLNSLKSDYEIMTNEIQKIHAFRNPLQGIFFNYRKNHQNENPATSGFVKILTPMEPNHRFKETNLLEYDQPLLDASYYLNQNLVEEQNKNWIDFDFGDKQVSLFAFGIRTNSLGETMAHPRDFEVLGSNDRENWTPLLKVENAIELSGARKTGSYACPEKSPLFRYIRYLQKDTHYMYKDRFGIISLSAIEFFGDVLPETHHTISL</sequence>
<name>A0A1J4KLU4_9EUKA</name>
<evidence type="ECO:0000259" key="2">
    <source>
        <dbReference type="Pfam" id="PF07707"/>
    </source>
</evidence>
<feature type="domain" description="BACK" evidence="2">
    <location>
        <begin position="219"/>
        <end position="291"/>
    </location>
</feature>
<keyword evidence="1" id="KW-0812">Transmembrane</keyword>
<gene>
    <name evidence="3" type="ORF">TRFO_04164</name>
</gene>
<dbReference type="InterPro" id="IPR011705">
    <property type="entry name" value="BACK"/>
</dbReference>
<dbReference type="InterPro" id="IPR008979">
    <property type="entry name" value="Galactose-bd-like_sf"/>
</dbReference>
<evidence type="ECO:0000313" key="4">
    <source>
        <dbReference type="Proteomes" id="UP000179807"/>
    </source>
</evidence>
<dbReference type="VEuPathDB" id="TrichDB:TRFO_04164"/>
<proteinExistence type="predicted"/>
<dbReference type="Gene3D" id="2.60.120.260">
    <property type="entry name" value="Galactose-binding domain-like"/>
    <property type="match status" value="1"/>
</dbReference>
<dbReference type="AlphaFoldDB" id="A0A1J4KLU4"/>
<dbReference type="Gene3D" id="1.25.40.420">
    <property type="match status" value="1"/>
</dbReference>
<feature type="transmembrane region" description="Helical" evidence="1">
    <location>
        <begin position="62"/>
        <end position="83"/>
    </location>
</feature>
<protein>
    <recommendedName>
        <fullName evidence="2">BACK domain-containing protein</fullName>
    </recommendedName>
</protein>
<dbReference type="GeneID" id="94826437"/>
<keyword evidence="1" id="KW-0472">Membrane</keyword>
<dbReference type="SUPFAM" id="SSF49785">
    <property type="entry name" value="Galactose-binding domain-like"/>
    <property type="match status" value="1"/>
</dbReference>
<keyword evidence="4" id="KW-1185">Reference proteome</keyword>
<accession>A0A1J4KLU4</accession>
<comment type="caution">
    <text evidence="3">The sequence shown here is derived from an EMBL/GenBank/DDBJ whole genome shotgun (WGS) entry which is preliminary data.</text>
</comment>
<dbReference type="EMBL" id="MLAK01000605">
    <property type="protein sequence ID" value="OHT10662.1"/>
    <property type="molecule type" value="Genomic_DNA"/>
</dbReference>
<dbReference type="RefSeq" id="XP_068363798.1">
    <property type="nucleotide sequence ID" value="XM_068491733.1"/>
</dbReference>
<reference evidence="3" key="1">
    <citation type="submission" date="2016-10" db="EMBL/GenBank/DDBJ databases">
        <authorList>
            <person name="Benchimol M."/>
            <person name="Almeida L.G."/>
            <person name="Vasconcelos A.T."/>
            <person name="Perreira-Neves A."/>
            <person name="Rosa I.A."/>
            <person name="Tasca T."/>
            <person name="Bogo M.R."/>
            <person name="de Souza W."/>
        </authorList>
    </citation>
    <scope>NUCLEOTIDE SEQUENCE [LARGE SCALE GENOMIC DNA]</scope>
    <source>
        <strain evidence="3">K</strain>
    </source>
</reference>
<dbReference type="Proteomes" id="UP000179807">
    <property type="component" value="Unassembled WGS sequence"/>
</dbReference>
<dbReference type="Pfam" id="PF07707">
    <property type="entry name" value="BACK"/>
    <property type="match status" value="1"/>
</dbReference>